<dbReference type="Proteomes" id="UP001331936">
    <property type="component" value="Unassembled WGS sequence"/>
</dbReference>
<accession>A0ABU7JSU7</accession>
<protein>
    <submittedName>
        <fullName evidence="1">Replication-relaxation family protein</fullName>
    </submittedName>
</protein>
<reference evidence="1 2" key="1">
    <citation type="submission" date="2023-08" db="EMBL/GenBank/DDBJ databases">
        <authorList>
            <person name="Girao M."/>
            <person name="Carvalho M.F."/>
        </authorList>
    </citation>
    <scope>NUCLEOTIDE SEQUENCE [LARGE SCALE GENOMIC DNA]</scope>
    <source>
        <strain evidence="1 2">CC-R104</strain>
    </source>
</reference>
<dbReference type="InterPro" id="IPR025855">
    <property type="entry name" value="Replic_Relax"/>
</dbReference>
<dbReference type="RefSeq" id="WP_330152398.1">
    <property type="nucleotide sequence ID" value="NZ_JAUZMZ010000063.1"/>
</dbReference>
<evidence type="ECO:0000313" key="1">
    <source>
        <dbReference type="EMBL" id="MEE2032979.1"/>
    </source>
</evidence>
<evidence type="ECO:0000313" key="2">
    <source>
        <dbReference type="Proteomes" id="UP001331936"/>
    </source>
</evidence>
<sequence length="241" mass="26779">MAAHRFLTTTQVQAFHFTDHASDLTAARVCRRVLERLRRDRLLGTLQRRVGGVRAGSASFVWHLNAVGDRLLREKSNTGPRRRSFEPSLHFLQHTLAVADLHLQLRQTAAAGTIELLRVTTEPDCHRRYPNFGGGLSTLKPDLYAVTAAGDFEDSWFFEVDLGTESLPRLLAKCAEYEAYRRSGVEQQASGVFPLVVWLIDEARRRTALTAAIAKDQGLPDKLFRVLGPHDLPGLLVGGAA</sequence>
<proteinExistence type="predicted"/>
<gene>
    <name evidence="1" type="ORF">Q8814_12780</name>
</gene>
<dbReference type="Pfam" id="PF13814">
    <property type="entry name" value="Replic_Relax"/>
    <property type="match status" value="1"/>
</dbReference>
<dbReference type="EMBL" id="JAUZMZ010000063">
    <property type="protein sequence ID" value="MEE2032979.1"/>
    <property type="molecule type" value="Genomic_DNA"/>
</dbReference>
<keyword evidence="2" id="KW-1185">Reference proteome</keyword>
<name>A0ABU7JSU7_9NOCA</name>
<organism evidence="1 2">
    <name type="scientific">Rhodococcus chondri</name>
    <dbReference type="NCBI Taxonomy" id="3065941"/>
    <lineage>
        <taxon>Bacteria</taxon>
        <taxon>Bacillati</taxon>
        <taxon>Actinomycetota</taxon>
        <taxon>Actinomycetes</taxon>
        <taxon>Mycobacteriales</taxon>
        <taxon>Nocardiaceae</taxon>
        <taxon>Rhodococcus</taxon>
    </lineage>
</organism>
<comment type="caution">
    <text evidence="1">The sequence shown here is derived from an EMBL/GenBank/DDBJ whole genome shotgun (WGS) entry which is preliminary data.</text>
</comment>